<dbReference type="AlphaFoldDB" id="A0A699XQ97"/>
<comment type="caution">
    <text evidence="1">The sequence shown here is derived from an EMBL/GenBank/DDBJ whole genome shotgun (WGS) entry which is preliminary data.</text>
</comment>
<reference evidence="1" key="1">
    <citation type="journal article" date="2019" name="Sci. Rep.">
        <title>Draft genome of Tanacetum cinerariifolium, the natural source of mosquito coil.</title>
        <authorList>
            <person name="Yamashiro T."/>
            <person name="Shiraishi A."/>
            <person name="Satake H."/>
            <person name="Nakayama K."/>
        </authorList>
    </citation>
    <scope>NUCLEOTIDE SEQUENCE</scope>
</reference>
<sequence length="83" mass="8786">GDDFLRIDASGADVLDQARQVTLHAGLVHAQGQALVQRIADRDGVEGRPIHADDRDVAALAHRVDCPVQHRGSAGLHLHQAAG</sequence>
<name>A0A699XQ97_TANCI</name>
<dbReference type="EMBL" id="BKCJ011860923">
    <property type="protein sequence ID" value="GFD59091.1"/>
    <property type="molecule type" value="Genomic_DNA"/>
</dbReference>
<protein>
    <submittedName>
        <fullName evidence="1">Uncharacterized protein</fullName>
    </submittedName>
</protein>
<proteinExistence type="predicted"/>
<organism evidence="1">
    <name type="scientific">Tanacetum cinerariifolium</name>
    <name type="common">Dalmatian daisy</name>
    <name type="synonym">Chrysanthemum cinerariifolium</name>
    <dbReference type="NCBI Taxonomy" id="118510"/>
    <lineage>
        <taxon>Eukaryota</taxon>
        <taxon>Viridiplantae</taxon>
        <taxon>Streptophyta</taxon>
        <taxon>Embryophyta</taxon>
        <taxon>Tracheophyta</taxon>
        <taxon>Spermatophyta</taxon>
        <taxon>Magnoliopsida</taxon>
        <taxon>eudicotyledons</taxon>
        <taxon>Gunneridae</taxon>
        <taxon>Pentapetalae</taxon>
        <taxon>asterids</taxon>
        <taxon>campanulids</taxon>
        <taxon>Asterales</taxon>
        <taxon>Asteraceae</taxon>
        <taxon>Asteroideae</taxon>
        <taxon>Anthemideae</taxon>
        <taxon>Anthemidinae</taxon>
        <taxon>Tanacetum</taxon>
    </lineage>
</organism>
<feature type="non-terminal residue" evidence="1">
    <location>
        <position position="83"/>
    </location>
</feature>
<feature type="non-terminal residue" evidence="1">
    <location>
        <position position="1"/>
    </location>
</feature>
<evidence type="ECO:0000313" key="1">
    <source>
        <dbReference type="EMBL" id="GFD59091.1"/>
    </source>
</evidence>
<accession>A0A699XQ97</accession>
<gene>
    <name evidence="1" type="ORF">Tci_931060</name>
</gene>